<evidence type="ECO:0000313" key="3">
    <source>
        <dbReference type="Proteomes" id="UP001197236"/>
    </source>
</evidence>
<evidence type="ECO:0000256" key="1">
    <source>
        <dbReference type="SAM" id="Phobius"/>
    </source>
</evidence>
<organism evidence="2 3">
    <name type="scientific">Pantoea allii</name>
    <dbReference type="NCBI Taxonomy" id="574096"/>
    <lineage>
        <taxon>Bacteria</taxon>
        <taxon>Pseudomonadati</taxon>
        <taxon>Pseudomonadota</taxon>
        <taxon>Gammaproteobacteria</taxon>
        <taxon>Enterobacterales</taxon>
        <taxon>Erwiniaceae</taxon>
        <taxon>Pantoea</taxon>
    </lineage>
</organism>
<dbReference type="EMBL" id="JAHVXZ010000016">
    <property type="protein sequence ID" value="MBW1259441.1"/>
    <property type="molecule type" value="Genomic_DNA"/>
</dbReference>
<comment type="caution">
    <text evidence="2">The sequence shown here is derived from an EMBL/GenBank/DDBJ whole genome shotgun (WGS) entry which is preliminary data.</text>
</comment>
<protein>
    <submittedName>
        <fullName evidence="2">Uncharacterized protein</fullName>
    </submittedName>
</protein>
<dbReference type="Proteomes" id="UP001197236">
    <property type="component" value="Unassembled WGS sequence"/>
</dbReference>
<keyword evidence="1" id="KW-1133">Transmembrane helix</keyword>
<feature type="transmembrane region" description="Helical" evidence="1">
    <location>
        <begin position="27"/>
        <end position="51"/>
    </location>
</feature>
<keyword evidence="1" id="KW-0812">Transmembrane</keyword>
<accession>A0ABS6VJK6</accession>
<reference evidence="2 3" key="1">
    <citation type="submission" date="2021-07" db="EMBL/GenBank/DDBJ databases">
        <title>A novel phosphonate cluster across the Pantoea species complex is important for pathogenicity in onion.</title>
        <authorList>
            <person name="Zhao M."/>
            <person name="Stice S."/>
            <person name="Shin G.Y."/>
            <person name="Coutinho T."/>
            <person name="Gitaitis R."/>
            <person name="Kvitko B."/>
            <person name="Dutta B."/>
        </authorList>
    </citation>
    <scope>NUCLEOTIDE SEQUENCE [LARGE SCALE GENOMIC DNA]</scope>
    <source>
        <strain evidence="2 3">BD 382</strain>
    </source>
</reference>
<keyword evidence="3" id="KW-1185">Reference proteome</keyword>
<name>A0ABS6VJK6_9GAMM</name>
<proteinExistence type="predicted"/>
<dbReference type="RefSeq" id="WP_052656070.1">
    <property type="nucleotide sequence ID" value="NZ_CP193912.1"/>
</dbReference>
<sequence length="159" mass="18533">MAEKTLKARRKQLVRLRRMNFMWLKRVPVRTGIWAAWSVTVVVSLFALVYTVRGGPYTLQLQVVAMLMQFVSWLKTAKTPHYTWSDLIAKELVLYKPTDEAAFARLRQDITRSCCLDPHRVGQWISQELSALNRETFALASRKMGHDTEDRHHDDAQYP</sequence>
<gene>
    <name evidence="2" type="ORF">KYI95_19910</name>
</gene>
<evidence type="ECO:0000313" key="2">
    <source>
        <dbReference type="EMBL" id="MBW1259441.1"/>
    </source>
</evidence>
<keyword evidence="1" id="KW-0472">Membrane</keyword>